<name>A0A521CPA3_9BACT</name>
<reference evidence="1 2" key="1">
    <citation type="submission" date="2017-05" db="EMBL/GenBank/DDBJ databases">
        <authorList>
            <person name="Varghese N."/>
            <person name="Submissions S."/>
        </authorList>
    </citation>
    <scope>NUCLEOTIDE SEQUENCE [LARGE SCALE GENOMIC DNA]</scope>
    <source>
        <strain evidence="1 2">DSM 16304</strain>
    </source>
</reference>
<evidence type="ECO:0000313" key="2">
    <source>
        <dbReference type="Proteomes" id="UP000317315"/>
    </source>
</evidence>
<dbReference type="RefSeq" id="WP_142935669.1">
    <property type="nucleotide sequence ID" value="NZ_FXTM01000014.1"/>
</dbReference>
<protein>
    <submittedName>
        <fullName evidence="1">Uncharacterized protein</fullName>
    </submittedName>
</protein>
<gene>
    <name evidence="1" type="ORF">SAMN06269117_11436</name>
</gene>
<dbReference type="EMBL" id="FXTM01000014">
    <property type="protein sequence ID" value="SMO61228.1"/>
    <property type="molecule type" value="Genomic_DNA"/>
</dbReference>
<evidence type="ECO:0000313" key="1">
    <source>
        <dbReference type="EMBL" id="SMO61228.1"/>
    </source>
</evidence>
<accession>A0A521CPA3</accession>
<proteinExistence type="predicted"/>
<dbReference type="Proteomes" id="UP000317315">
    <property type="component" value="Unassembled WGS sequence"/>
</dbReference>
<dbReference type="AlphaFoldDB" id="A0A521CPA3"/>
<keyword evidence="2" id="KW-1185">Reference proteome</keyword>
<organism evidence="1 2">
    <name type="scientific">Balnearium lithotrophicum</name>
    <dbReference type="NCBI Taxonomy" id="223788"/>
    <lineage>
        <taxon>Bacteria</taxon>
        <taxon>Pseudomonadati</taxon>
        <taxon>Aquificota</taxon>
        <taxon>Aquificia</taxon>
        <taxon>Desulfurobacteriales</taxon>
        <taxon>Desulfurobacteriaceae</taxon>
        <taxon>Balnearium</taxon>
    </lineage>
</organism>
<sequence length="65" mass="7929">MEVYDSSWIDKMMGEPELWLPEDEERKAEPEEVWDDRRYEPYGEVESPFSDLLERAIRYGTLWEV</sequence>